<comment type="catalytic activity">
    <reaction evidence="4">
        <text>an aldehyde + NAD(+) + H2O = a carboxylate + NADH + 2 H(+)</text>
        <dbReference type="Rhea" id="RHEA:16185"/>
        <dbReference type="ChEBI" id="CHEBI:15377"/>
        <dbReference type="ChEBI" id="CHEBI:15378"/>
        <dbReference type="ChEBI" id="CHEBI:17478"/>
        <dbReference type="ChEBI" id="CHEBI:29067"/>
        <dbReference type="ChEBI" id="CHEBI:57540"/>
        <dbReference type="ChEBI" id="CHEBI:57945"/>
        <dbReference type="EC" id="1.2.1.3"/>
    </reaction>
</comment>
<dbReference type="Gene3D" id="3.40.309.10">
    <property type="entry name" value="Aldehyde Dehydrogenase, Chain A, domain 2"/>
    <property type="match status" value="1"/>
</dbReference>
<dbReference type="PANTHER" id="PTHR42804:SF1">
    <property type="entry name" value="ALDEHYDE DEHYDROGENASE-RELATED"/>
    <property type="match status" value="1"/>
</dbReference>
<keyword evidence="2 6" id="KW-0560">Oxidoreductase</keyword>
<dbReference type="RefSeq" id="WP_136727798.1">
    <property type="nucleotide sequence ID" value="NZ_SUMC01000043.1"/>
</dbReference>
<evidence type="ECO:0000256" key="6">
    <source>
        <dbReference type="RuleBase" id="RU003345"/>
    </source>
</evidence>
<accession>A0A4U0RZG2</accession>
<evidence type="ECO:0000313" key="8">
    <source>
        <dbReference type="EMBL" id="TKA01037.1"/>
    </source>
</evidence>
<gene>
    <name evidence="9" type="ORF">FCI23_33390</name>
    <name evidence="8" type="ORF">FCI23_41265</name>
</gene>
<name>A0A4U0RZG2_9ACTN</name>
<dbReference type="EMBL" id="SUMC01000043">
    <property type="protein sequence ID" value="TKA04998.1"/>
    <property type="molecule type" value="Genomic_DNA"/>
</dbReference>
<evidence type="ECO:0000256" key="4">
    <source>
        <dbReference type="ARBA" id="ARBA00049194"/>
    </source>
</evidence>
<dbReference type="EMBL" id="SUMC01000076">
    <property type="protein sequence ID" value="TKA01037.1"/>
    <property type="molecule type" value="Genomic_DNA"/>
</dbReference>
<dbReference type="InterPro" id="IPR029510">
    <property type="entry name" value="Ald_DH_CS_GLU"/>
</dbReference>
<dbReference type="PROSITE" id="PS00070">
    <property type="entry name" value="ALDEHYDE_DEHYDR_CYS"/>
    <property type="match status" value="1"/>
</dbReference>
<protein>
    <recommendedName>
        <fullName evidence="3">aldehyde dehydrogenase (NAD(+))</fullName>
        <ecNumber evidence="3">1.2.1.3</ecNumber>
    </recommendedName>
</protein>
<dbReference type="AlphaFoldDB" id="A0A4U0RZG2"/>
<dbReference type="InterPro" id="IPR015590">
    <property type="entry name" value="Aldehyde_DH_dom"/>
</dbReference>
<dbReference type="Pfam" id="PF00171">
    <property type="entry name" value="Aldedh"/>
    <property type="match status" value="1"/>
</dbReference>
<sequence>MTVVHDKLYIDGGWVDPATDRRIEAINATTEEPLGSVPEASEADVDRAVQAARRAFDDSGWSTLPAADRAAVINRFADAVEKRTEQLTRTVSLQNGMPISLAQAMEGGYGVALLRYYAALAAASERVERRPSPLGFDTLVQRNPVGVVGAIVPWNYPVVLAITKIGPALAAGCTIVIKPSPGTVLDGFVLAEAADEAGIPAGVINWVPGGRELGAYLVQHPGIDKVAFTGSTAAGRIIAENCGRLMRPVSLELGGKSAALILDDADLNKVTEGLFFASLANNGQTCMACTRILAPSNRYDEVVDAISAWMGNLKVGDPLDPSTEVGPLASSEHRDRVEGLIAKGRGEGARLALGGGRPAGINRGWYVEPTLFADVDNSSTIATQEIFGPVLSVIKYDSDDDAVKIANESDYGLGGTVWSSDPERAIAIADRVQTGTIGVNGYVVDLNAPFGGVKQSGLGREFGPEAISGYQQLKSIYLPG</sequence>
<keyword evidence="10" id="KW-1185">Reference proteome</keyword>
<reference evidence="8 10" key="1">
    <citation type="submission" date="2019-04" db="EMBL/GenBank/DDBJ databases">
        <title>Streptomyces oryziradicis sp. nov., a novel actinomycete isolated from rhizosphere soil of rice (Oryza sativa L.).</title>
        <authorList>
            <person name="Li C."/>
        </authorList>
    </citation>
    <scope>NUCLEOTIDE SEQUENCE [LARGE SCALE GENOMIC DNA]</scope>
    <source>
        <strain evidence="8 10">NEAU-C40</strain>
    </source>
</reference>
<dbReference type="EC" id="1.2.1.3" evidence="3"/>
<dbReference type="FunFam" id="3.40.309.10:FF:000012">
    <property type="entry name" value="Betaine aldehyde dehydrogenase"/>
    <property type="match status" value="1"/>
</dbReference>
<evidence type="ECO:0000259" key="7">
    <source>
        <dbReference type="Pfam" id="PF00171"/>
    </source>
</evidence>
<evidence type="ECO:0000256" key="3">
    <source>
        <dbReference type="ARBA" id="ARBA00024226"/>
    </source>
</evidence>
<dbReference type="Proteomes" id="UP000305778">
    <property type="component" value="Unassembled WGS sequence"/>
</dbReference>
<evidence type="ECO:0000256" key="1">
    <source>
        <dbReference type="ARBA" id="ARBA00009986"/>
    </source>
</evidence>
<comment type="caution">
    <text evidence="8">The sequence shown here is derived from an EMBL/GenBank/DDBJ whole genome shotgun (WGS) entry which is preliminary data.</text>
</comment>
<dbReference type="PANTHER" id="PTHR42804">
    <property type="entry name" value="ALDEHYDE DEHYDROGENASE"/>
    <property type="match status" value="1"/>
</dbReference>
<dbReference type="InterPro" id="IPR016161">
    <property type="entry name" value="Ald_DH/histidinol_DH"/>
</dbReference>
<dbReference type="FunFam" id="3.40.605.10:FF:000007">
    <property type="entry name" value="NAD/NADP-dependent betaine aldehyde dehydrogenase"/>
    <property type="match status" value="1"/>
</dbReference>
<dbReference type="GO" id="GO:0004029">
    <property type="term" value="F:aldehyde dehydrogenase (NAD+) activity"/>
    <property type="evidence" value="ECO:0007669"/>
    <property type="project" value="UniProtKB-EC"/>
</dbReference>
<dbReference type="OrthoDB" id="6882680at2"/>
<organism evidence="8 10">
    <name type="scientific">Actinacidiphila oryziradicis</name>
    <dbReference type="NCBI Taxonomy" id="2571141"/>
    <lineage>
        <taxon>Bacteria</taxon>
        <taxon>Bacillati</taxon>
        <taxon>Actinomycetota</taxon>
        <taxon>Actinomycetes</taxon>
        <taxon>Kitasatosporales</taxon>
        <taxon>Streptomycetaceae</taxon>
        <taxon>Actinacidiphila</taxon>
    </lineage>
</organism>
<comment type="similarity">
    <text evidence="1 6">Belongs to the aldehyde dehydrogenase family.</text>
</comment>
<dbReference type="Gene3D" id="3.40.605.10">
    <property type="entry name" value="Aldehyde Dehydrogenase, Chain A, domain 1"/>
    <property type="match status" value="1"/>
</dbReference>
<dbReference type="InterPro" id="IPR016162">
    <property type="entry name" value="Ald_DH_N"/>
</dbReference>
<dbReference type="InterPro" id="IPR016163">
    <property type="entry name" value="Ald_DH_C"/>
</dbReference>
<dbReference type="PROSITE" id="PS00687">
    <property type="entry name" value="ALDEHYDE_DEHYDR_GLU"/>
    <property type="match status" value="1"/>
</dbReference>
<dbReference type="CDD" id="cd07139">
    <property type="entry name" value="ALDH_AldA-Rv0768"/>
    <property type="match status" value="1"/>
</dbReference>
<evidence type="ECO:0000313" key="10">
    <source>
        <dbReference type="Proteomes" id="UP000305778"/>
    </source>
</evidence>
<feature type="domain" description="Aldehyde dehydrogenase" evidence="7">
    <location>
        <begin position="14"/>
        <end position="476"/>
    </location>
</feature>
<evidence type="ECO:0000313" key="9">
    <source>
        <dbReference type="EMBL" id="TKA04998.1"/>
    </source>
</evidence>
<dbReference type="SUPFAM" id="SSF53720">
    <property type="entry name" value="ALDH-like"/>
    <property type="match status" value="1"/>
</dbReference>
<evidence type="ECO:0000256" key="2">
    <source>
        <dbReference type="ARBA" id="ARBA00023002"/>
    </source>
</evidence>
<feature type="active site" evidence="5">
    <location>
        <position position="252"/>
    </location>
</feature>
<dbReference type="InterPro" id="IPR016160">
    <property type="entry name" value="Ald_DH_CS_CYS"/>
</dbReference>
<evidence type="ECO:0000256" key="5">
    <source>
        <dbReference type="PROSITE-ProRule" id="PRU10007"/>
    </source>
</evidence>
<proteinExistence type="inferred from homology"/>